<accession>A0A918SUX8</accession>
<keyword evidence="1" id="KW-0472">Membrane</keyword>
<dbReference type="EMBL" id="BMUL01000003">
    <property type="protein sequence ID" value="GHA71956.1"/>
    <property type="molecule type" value="Genomic_DNA"/>
</dbReference>
<feature type="transmembrane region" description="Helical" evidence="1">
    <location>
        <begin position="20"/>
        <end position="46"/>
    </location>
</feature>
<dbReference type="Pfam" id="PF07811">
    <property type="entry name" value="TadE"/>
    <property type="match status" value="1"/>
</dbReference>
<evidence type="ECO:0000313" key="4">
    <source>
        <dbReference type="Proteomes" id="UP000644020"/>
    </source>
</evidence>
<keyword evidence="4" id="KW-1185">Reference proteome</keyword>
<sequence length="126" mass="12791">MATGREESARGRGDRGQTAVEFTGMVPVILLTLALLWQIVLVGYTYTLAANAADESARAAAVDGDCGAAARRHLGGAWTAESVTCGPDGGMATAVVTVRVPVLIPGLGGLFPVTGEAGAVYEGSER</sequence>
<proteinExistence type="predicted"/>
<name>A0A918SUX8_9ACTN</name>
<dbReference type="RefSeq" id="WP_189975562.1">
    <property type="nucleotide sequence ID" value="NZ_BMUL01000003.1"/>
</dbReference>
<dbReference type="Proteomes" id="UP000644020">
    <property type="component" value="Unassembled WGS sequence"/>
</dbReference>
<organism evidence="3 4">
    <name type="scientific">Streptomyces termitum</name>
    <dbReference type="NCBI Taxonomy" id="67368"/>
    <lineage>
        <taxon>Bacteria</taxon>
        <taxon>Bacillati</taxon>
        <taxon>Actinomycetota</taxon>
        <taxon>Actinomycetes</taxon>
        <taxon>Kitasatosporales</taxon>
        <taxon>Streptomycetaceae</taxon>
        <taxon>Streptomyces</taxon>
    </lineage>
</organism>
<gene>
    <name evidence="3" type="ORF">GCM10010305_12720</name>
</gene>
<keyword evidence="1" id="KW-0812">Transmembrane</keyword>
<evidence type="ECO:0000259" key="2">
    <source>
        <dbReference type="Pfam" id="PF07811"/>
    </source>
</evidence>
<keyword evidence="1" id="KW-1133">Transmembrane helix</keyword>
<reference evidence="3" key="1">
    <citation type="journal article" date="2014" name="Int. J. Syst. Evol. Microbiol.">
        <title>Complete genome sequence of Corynebacterium casei LMG S-19264T (=DSM 44701T), isolated from a smear-ripened cheese.</title>
        <authorList>
            <consortium name="US DOE Joint Genome Institute (JGI-PGF)"/>
            <person name="Walter F."/>
            <person name="Albersmeier A."/>
            <person name="Kalinowski J."/>
            <person name="Ruckert C."/>
        </authorList>
    </citation>
    <scope>NUCLEOTIDE SEQUENCE</scope>
    <source>
        <strain evidence="3">JCM 4518</strain>
    </source>
</reference>
<evidence type="ECO:0000313" key="3">
    <source>
        <dbReference type="EMBL" id="GHA71956.1"/>
    </source>
</evidence>
<dbReference type="InterPro" id="IPR012495">
    <property type="entry name" value="TadE-like_dom"/>
</dbReference>
<comment type="caution">
    <text evidence="3">The sequence shown here is derived from an EMBL/GenBank/DDBJ whole genome shotgun (WGS) entry which is preliminary data.</text>
</comment>
<dbReference type="AlphaFoldDB" id="A0A918SUX8"/>
<evidence type="ECO:0000256" key="1">
    <source>
        <dbReference type="SAM" id="Phobius"/>
    </source>
</evidence>
<protein>
    <submittedName>
        <fullName evidence="3">Septum formation initiator</fullName>
    </submittedName>
</protein>
<feature type="domain" description="TadE-like" evidence="2">
    <location>
        <begin position="16"/>
        <end position="58"/>
    </location>
</feature>
<reference evidence="3" key="2">
    <citation type="submission" date="2020-09" db="EMBL/GenBank/DDBJ databases">
        <authorList>
            <person name="Sun Q."/>
            <person name="Ohkuma M."/>
        </authorList>
    </citation>
    <scope>NUCLEOTIDE SEQUENCE</scope>
    <source>
        <strain evidence="3">JCM 4518</strain>
    </source>
</reference>